<dbReference type="RefSeq" id="WP_142282781.1">
    <property type="nucleotide sequence ID" value="NZ_MVHF01000010.1"/>
</dbReference>
<keyword evidence="4" id="KW-1185">Reference proteome</keyword>
<evidence type="ECO:0000259" key="2">
    <source>
        <dbReference type="Pfam" id="PF06527"/>
    </source>
</evidence>
<dbReference type="STRING" id="1927124.BST13_12675"/>
<dbReference type="Gene3D" id="1.10.10.10">
    <property type="entry name" value="Winged helix-like DNA-binding domain superfamily/Winged helix DNA-binding domain"/>
    <property type="match status" value="1"/>
</dbReference>
<dbReference type="Pfam" id="PF06527">
    <property type="entry name" value="TniQ"/>
    <property type="match status" value="1"/>
</dbReference>
<dbReference type="GO" id="GO:0003700">
    <property type="term" value="F:DNA-binding transcription factor activity"/>
    <property type="evidence" value="ECO:0007669"/>
    <property type="project" value="InterPro"/>
</dbReference>
<proteinExistence type="predicted"/>
<dbReference type="InterPro" id="IPR009492">
    <property type="entry name" value="TniQ"/>
</dbReference>
<dbReference type="Pfam" id="PF00126">
    <property type="entry name" value="HTH_1"/>
    <property type="match status" value="1"/>
</dbReference>
<dbReference type="AlphaFoldDB" id="A0A1X0B0X5"/>
<name>A0A1X0B0X5_9MYCO</name>
<accession>A0A1X0B0X5</accession>
<evidence type="ECO:0000259" key="1">
    <source>
        <dbReference type="Pfam" id="PF00126"/>
    </source>
</evidence>
<sequence length="872" mass="95098">MNTVRTLPIRVAPIAGEALDSWLEAYAHRTHTAFGDMLSATGLTPRPGLRTSGWIVHLTPDQRDSIAFASGVTAAQLDMMTIDHYAGRAVRVNPDSATLSRAFPWGRGNGSRFCPLCLAETGGRWQLAWRLGWTFACLRHRCLLADTCPQCGAVQRRRPHVSELIPQPGRCAHPATDAVGRIPQRCGANLADAPVVCFHADHVVLRAQELANTVVDTDVPAFGIYEPWPQPRIKVLADIRAIAGRTLAYATPADFESVIPADLHDAYRLNPERAPAWSGARRAVTKPGLAAPTTAATAAVGVVVALKALGSKDIAAAGDELRWLVTTARDRGLNVCPANIGWGKGISPILTGAQISAVGPMLNPSDQVRYRIGSPLPTHPHRGTSHTAQLARRLPTMLWPGWSLPLSIQGCHQQQLRPALSIILLLVGSRLSLDAAARLIESPIEGHAVSRVLQLLEQQETWSNIRAALVRMDEYLAAQHVPIDYKRRRRLDWNTLMPDKVWAQICRDTATPGPVSARAKIARCFLFERLSGLPASVSPWGNTTAPFRTHVADFPQYLNPELARALDDYAGIFLADNGIGQEPATWYPPTELLCGLELPGSDPEAVDLSDLHRISTVGVGAMGTAAKQLEITLDAVRYLLERHPAPRPAPPPGSTPHNRAYYSAKIALPRERLVDLYEQRRISLRDIASMVGVSRQIVARLAHDYDLPLRDPCRTAQVLVDRDWLYAQYVTQRRALPDIAREAGMSTANMARWAKKHDIPMRGRGTASHSATLAAQGTATDAPELIRPALAGSGGWQRLQRFAAATNHPTLTVAAKSLGLHQGILTSQINRVEKELGMALLIRAERGRPMEITDAGARVLAAIRAWRPADQQ</sequence>
<dbReference type="InterPro" id="IPR036390">
    <property type="entry name" value="WH_DNA-bd_sf"/>
</dbReference>
<dbReference type="SUPFAM" id="SSF46785">
    <property type="entry name" value="Winged helix' DNA-binding domain"/>
    <property type="match status" value="1"/>
</dbReference>
<protein>
    <submittedName>
        <fullName evidence="3">Uncharacterized protein</fullName>
    </submittedName>
</protein>
<dbReference type="OrthoDB" id="3874088at2"/>
<evidence type="ECO:0000313" key="3">
    <source>
        <dbReference type="EMBL" id="ORA35982.1"/>
    </source>
</evidence>
<feature type="domain" description="TniQ" evidence="2">
    <location>
        <begin position="8"/>
        <end position="144"/>
    </location>
</feature>
<dbReference type="InterPro" id="IPR036388">
    <property type="entry name" value="WH-like_DNA-bd_sf"/>
</dbReference>
<organism evidence="3 4">
    <name type="scientific">Mycobacterium aquaticum</name>
    <dbReference type="NCBI Taxonomy" id="1927124"/>
    <lineage>
        <taxon>Bacteria</taxon>
        <taxon>Bacillati</taxon>
        <taxon>Actinomycetota</taxon>
        <taxon>Actinomycetes</taxon>
        <taxon>Mycobacteriales</taxon>
        <taxon>Mycobacteriaceae</taxon>
        <taxon>Mycobacterium</taxon>
    </lineage>
</organism>
<dbReference type="Proteomes" id="UP000192448">
    <property type="component" value="Unassembled WGS sequence"/>
</dbReference>
<evidence type="ECO:0000313" key="4">
    <source>
        <dbReference type="Proteomes" id="UP000192448"/>
    </source>
</evidence>
<feature type="domain" description="HTH lysR-type" evidence="1">
    <location>
        <begin position="796"/>
        <end position="856"/>
    </location>
</feature>
<gene>
    <name evidence="3" type="ORF">BST13_12675</name>
</gene>
<dbReference type="EMBL" id="MVHF01000010">
    <property type="protein sequence ID" value="ORA35982.1"/>
    <property type="molecule type" value="Genomic_DNA"/>
</dbReference>
<reference evidence="3 4" key="1">
    <citation type="submission" date="2017-02" db="EMBL/GenBank/DDBJ databases">
        <title>The new phylogeny of genus Mycobacterium.</title>
        <authorList>
            <person name="Tortoli E."/>
            <person name="Trovato A."/>
            <person name="Cirillo D.M."/>
        </authorList>
    </citation>
    <scope>NUCLEOTIDE SEQUENCE [LARGE SCALE GENOMIC DNA]</scope>
    <source>
        <strain evidence="3 4">RW6</strain>
    </source>
</reference>
<dbReference type="InterPro" id="IPR000847">
    <property type="entry name" value="LysR_HTH_N"/>
</dbReference>
<comment type="caution">
    <text evidence="3">The sequence shown here is derived from an EMBL/GenBank/DDBJ whole genome shotgun (WGS) entry which is preliminary data.</text>
</comment>